<evidence type="ECO:0000256" key="1">
    <source>
        <dbReference type="SAM" id="Phobius"/>
    </source>
</evidence>
<reference evidence="2" key="1">
    <citation type="submission" date="2021-05" db="EMBL/GenBank/DDBJ databases">
        <authorList>
            <person name="Alioto T."/>
            <person name="Alioto T."/>
            <person name="Gomez Garrido J."/>
        </authorList>
    </citation>
    <scope>NUCLEOTIDE SEQUENCE</scope>
</reference>
<keyword evidence="1" id="KW-1133">Transmembrane helix</keyword>
<protein>
    <submittedName>
        <fullName evidence="2">Uncharacterized protein</fullName>
    </submittedName>
</protein>
<keyword evidence="1" id="KW-0472">Membrane</keyword>
<dbReference type="EMBL" id="HBUF01411904">
    <property type="protein sequence ID" value="CAG6739200.1"/>
    <property type="molecule type" value="Transcribed_RNA"/>
</dbReference>
<feature type="transmembrane region" description="Helical" evidence="1">
    <location>
        <begin position="6"/>
        <end position="26"/>
    </location>
</feature>
<keyword evidence="1" id="KW-0812">Transmembrane</keyword>
<dbReference type="EMBL" id="HBUF01411903">
    <property type="protein sequence ID" value="CAG6739199.1"/>
    <property type="molecule type" value="Transcribed_RNA"/>
</dbReference>
<name>A0A8D8QHR3_9HEMI</name>
<sequence>MLSKYLTSSHLIYVYIILNVLIIKRYTCRTIDWRKLTTGYTFRTVSLMEHPFRTDFYDMHNDWLLQYYKRGPYCTYCTCARCNTTTDNSWRHSHSQEIEKMKQFTPPKRYNRKTPWKDPMEYGYDSDDIKDNKTTMFKFPRFMY</sequence>
<dbReference type="AlphaFoldDB" id="A0A8D8QHR3"/>
<organism evidence="2">
    <name type="scientific">Cacopsylla melanoneura</name>
    <dbReference type="NCBI Taxonomy" id="428564"/>
    <lineage>
        <taxon>Eukaryota</taxon>
        <taxon>Metazoa</taxon>
        <taxon>Ecdysozoa</taxon>
        <taxon>Arthropoda</taxon>
        <taxon>Hexapoda</taxon>
        <taxon>Insecta</taxon>
        <taxon>Pterygota</taxon>
        <taxon>Neoptera</taxon>
        <taxon>Paraneoptera</taxon>
        <taxon>Hemiptera</taxon>
        <taxon>Sternorrhyncha</taxon>
        <taxon>Psylloidea</taxon>
        <taxon>Psyllidae</taxon>
        <taxon>Psyllinae</taxon>
        <taxon>Cacopsylla</taxon>
    </lineage>
</organism>
<dbReference type="EMBL" id="HBUF01078858">
    <property type="protein sequence ID" value="CAG6632183.1"/>
    <property type="molecule type" value="Transcribed_RNA"/>
</dbReference>
<proteinExistence type="predicted"/>
<accession>A0A8D8QHR3</accession>
<dbReference type="EMBL" id="HBUF01593647">
    <property type="protein sequence ID" value="CAG6774111.1"/>
    <property type="molecule type" value="Transcribed_RNA"/>
</dbReference>
<dbReference type="EMBL" id="HBUF01593646">
    <property type="protein sequence ID" value="CAG6774110.1"/>
    <property type="molecule type" value="Transcribed_RNA"/>
</dbReference>
<dbReference type="EMBL" id="HBUF01246956">
    <property type="protein sequence ID" value="CAG6678751.1"/>
    <property type="molecule type" value="Transcribed_RNA"/>
</dbReference>
<evidence type="ECO:0000313" key="2">
    <source>
        <dbReference type="EMBL" id="CAG6632183.1"/>
    </source>
</evidence>